<dbReference type="RefSeq" id="WP_278021509.1">
    <property type="nucleotide sequence ID" value="NZ_BAABDT010000004.1"/>
</dbReference>
<keyword evidence="2" id="KW-1185">Reference proteome</keyword>
<evidence type="ECO:0000313" key="2">
    <source>
        <dbReference type="Proteomes" id="UP001501367"/>
    </source>
</evidence>
<reference evidence="2" key="1">
    <citation type="journal article" date="2019" name="Int. J. Syst. Evol. Microbiol.">
        <title>The Global Catalogue of Microorganisms (GCM) 10K type strain sequencing project: providing services to taxonomists for standard genome sequencing and annotation.</title>
        <authorList>
            <consortium name="The Broad Institute Genomics Platform"/>
            <consortium name="The Broad Institute Genome Sequencing Center for Infectious Disease"/>
            <person name="Wu L."/>
            <person name="Ma J."/>
        </authorList>
    </citation>
    <scope>NUCLEOTIDE SEQUENCE [LARGE SCALE GENOMIC DNA]</scope>
    <source>
        <strain evidence="2">JCM 17336</strain>
    </source>
</reference>
<evidence type="ECO:0000313" key="1">
    <source>
        <dbReference type="EMBL" id="GAA3738814.1"/>
    </source>
</evidence>
<dbReference type="EMBL" id="BAABDT010000004">
    <property type="protein sequence ID" value="GAA3738814.1"/>
    <property type="molecule type" value="Genomic_DNA"/>
</dbReference>
<accession>A0ABP7FLB8</accession>
<sequence>MKLFYKVEDKELLKVRNEIFKEVGIPFLLKNGFELSPFKTSWHGQYDRNSRGYTYDFSRLSSENYLEQLSVSIINGEKWIQIHLNIYELSPALNSLSLLKNFDGLEFGTPDKISTKMRLRSDEYKAPPLFYMLFLPEHKLGKFYSKSDYKSEVAKLSKLIQSDMQNINVFVEKWHKMFVPKKTDWEGNLL</sequence>
<name>A0ABP7FLB8_9FLAO</name>
<proteinExistence type="predicted"/>
<protein>
    <submittedName>
        <fullName evidence="1">Uncharacterized protein</fullName>
    </submittedName>
</protein>
<gene>
    <name evidence="1" type="ORF">GCM10022422_22850</name>
</gene>
<comment type="caution">
    <text evidence="1">The sequence shown here is derived from an EMBL/GenBank/DDBJ whole genome shotgun (WGS) entry which is preliminary data.</text>
</comment>
<organism evidence="1 2">
    <name type="scientific">Flavobacterium ginsengisoli</name>
    <dbReference type="NCBI Taxonomy" id="871694"/>
    <lineage>
        <taxon>Bacteria</taxon>
        <taxon>Pseudomonadati</taxon>
        <taxon>Bacteroidota</taxon>
        <taxon>Flavobacteriia</taxon>
        <taxon>Flavobacteriales</taxon>
        <taxon>Flavobacteriaceae</taxon>
        <taxon>Flavobacterium</taxon>
    </lineage>
</organism>
<dbReference type="Proteomes" id="UP001501367">
    <property type="component" value="Unassembled WGS sequence"/>
</dbReference>